<dbReference type="EMBL" id="AAFI02000040">
    <property type="protein sequence ID" value="EAL66898.1"/>
    <property type="molecule type" value="Genomic_DNA"/>
</dbReference>
<dbReference type="OMA" id="QNDINDY"/>
<dbReference type="PANTHER" id="PTHR31378">
    <property type="entry name" value="EGF-LIKE DOMAIN-CONTAINING PROTEIN-RELATED-RELATED"/>
    <property type="match status" value="1"/>
</dbReference>
<keyword evidence="1" id="KW-1133">Transmembrane helix</keyword>
<evidence type="ECO:0000313" key="7">
    <source>
        <dbReference type="Proteomes" id="UP000002195"/>
    </source>
</evidence>
<keyword evidence="7" id="KW-1185">Reference proteome</keyword>
<proteinExistence type="predicted"/>
<dbReference type="Pfam" id="PF25820">
    <property type="entry name" value="DUF7949"/>
    <property type="match status" value="1"/>
</dbReference>
<dbReference type="PaxDb" id="44689-DDB0204079"/>
<dbReference type="KEGG" id="ddi:DDB_G0281203"/>
<evidence type="ECO:0000259" key="4">
    <source>
        <dbReference type="Pfam" id="PF23034"/>
    </source>
</evidence>
<dbReference type="Pfam" id="PF23034">
    <property type="entry name" value="DUF7035"/>
    <property type="match status" value="1"/>
</dbReference>
<dbReference type="InterPro" id="IPR055462">
    <property type="entry name" value="DUF7034"/>
</dbReference>
<dbReference type="Proteomes" id="UP000002195">
    <property type="component" value="Unassembled WGS sequence"/>
</dbReference>
<dbReference type="InterPro" id="IPR057709">
    <property type="entry name" value="DUF7949"/>
</dbReference>
<feature type="domain" description="DUF7949" evidence="5">
    <location>
        <begin position="703"/>
        <end position="734"/>
    </location>
</feature>
<feature type="domain" description="DUF7035" evidence="4">
    <location>
        <begin position="305"/>
        <end position="444"/>
    </location>
</feature>
<sequence length="1040" mass="117157">MSNFSNSIDTQRLNNVFDDIPFNSEQDNKIYTHNFQVDGPYNFKSIEYGLQGRQNNYKKIMNSPYGFLYGNNTQFNLSSSIINPSFFFSRLEIESKFTFYSEIRGSKFILRVEVTSESGIKNFKSMENQNNEGSIICGIECLITGDIYNGIFEIIVENSILNSELLFGIFDQANQFINIPFIYISNQSFPSVELFENFNELSYELESINVTNTIVANRVYFNFKDKVPIDLPLNFVTQKKSLLQNNLKSFPVVWNSEIQLYQSDFYVDANIYHGELTYGFSYKNFIIDHSIFPKSFQLNVTSHNMDSYGPIFKTIQKTYNVISSEDTYGKFIGWNIEIEDLHNGFEYGKITVRGLIDSSLYEIEFTTSDLISGDSFFGMYEIGFLIYSPCKSQSYVITDVFLNDTIGHYSRYSNDRIPDLYDSFNPFINFLDDFDIYTITSVCESEPDFDTTPPELKEFTISPKSIDVGSVDRKITITFITGDLESSIVPNSNPIVYLSSVGLDILECKSRVYTATKFSTNMTNVPYKCEIDLPIGFGYPYGIIVSVYGIVNSYNYFRGYSSYDLGQLGFPFTINVNYSNITPLITGNSEMNSNGGDLWIYGRCFDGVDSVNVIYSKIQTPPPQLPTNNKTEQIVKIYPSAILISNIKYTTGSYTILLKKSQGNILSNEYTIKPWIAIPTIRRPVTEPPTQSPILPTNSPQECKNNCGGPNKGKCVTTGCFCISPYIGLDCSSIVITIPQPKPNSTEPNLSIDIPSNDDDDGEISLITFKSIINLVAIREITFDDSVYKTHRFEKWVSTEINEKTQQYITTIGDDINNQTIVNVTLQWFDKESNITFAQQTIKMNPSSVKYTIELSKYNFNSALNRLQLVMSAQLETNSNDDSICSANEFGDTSTGDDSNYIKIQIDQHSLYGRLLKRGIIDNRIVSISNSILDNEMNAIKTPTKSQSFIGIDIPHYSVSSIIDPDFSVLLDILPISDSSNSKCNSKSGGGLSSAQLAGIIIGAVGFAAVIGISVTYNFVKTKQKKSFEKSIQMKTNKIA</sequence>
<dbReference type="FunCoup" id="Q54U93">
    <property type="interactions" value="141"/>
</dbReference>
<protein>
    <recommendedName>
        <fullName evidence="8">EGF-like domain-containing protein</fullName>
    </recommendedName>
</protein>
<dbReference type="HOGENOM" id="CLU_004923_0_0_1"/>
<keyword evidence="1" id="KW-0472">Membrane</keyword>
<dbReference type="AlphaFoldDB" id="Q54U93"/>
<dbReference type="PANTHER" id="PTHR31378:SF47">
    <property type="entry name" value="EGF-LIKE DOMAIN-CONTAINING PROTEIN-RELATED"/>
    <property type="match status" value="1"/>
</dbReference>
<comment type="caution">
    <text evidence="6">The sequence shown here is derived from an EMBL/GenBank/DDBJ whole genome shotgun (WGS) entry which is preliminary data.</text>
</comment>
<reference evidence="6 7" key="1">
    <citation type="journal article" date="2005" name="Nature">
        <title>The genome of the social amoeba Dictyostelium discoideum.</title>
        <authorList>
            <consortium name="The Dictyostelium discoideum Sequencing Consortium"/>
            <person name="Eichinger L."/>
            <person name="Pachebat J.A."/>
            <person name="Glockner G."/>
            <person name="Rajandream M.A."/>
            <person name="Sucgang R."/>
            <person name="Berriman M."/>
            <person name="Song J."/>
            <person name="Olsen R."/>
            <person name="Szafranski K."/>
            <person name="Xu Q."/>
            <person name="Tunggal B."/>
            <person name="Kummerfeld S."/>
            <person name="Madera M."/>
            <person name="Konfortov B.A."/>
            <person name="Rivero F."/>
            <person name="Bankier A.T."/>
            <person name="Lehmann R."/>
            <person name="Hamlin N."/>
            <person name="Davies R."/>
            <person name="Gaudet P."/>
            <person name="Fey P."/>
            <person name="Pilcher K."/>
            <person name="Chen G."/>
            <person name="Saunders D."/>
            <person name="Sodergren E."/>
            <person name="Davis P."/>
            <person name="Kerhornou A."/>
            <person name="Nie X."/>
            <person name="Hall N."/>
            <person name="Anjard C."/>
            <person name="Hemphill L."/>
            <person name="Bason N."/>
            <person name="Farbrother P."/>
            <person name="Desany B."/>
            <person name="Just E."/>
            <person name="Morio T."/>
            <person name="Rost R."/>
            <person name="Churcher C."/>
            <person name="Cooper J."/>
            <person name="Haydock S."/>
            <person name="van Driessche N."/>
            <person name="Cronin A."/>
            <person name="Goodhead I."/>
            <person name="Muzny D."/>
            <person name="Mourier T."/>
            <person name="Pain A."/>
            <person name="Lu M."/>
            <person name="Harper D."/>
            <person name="Lindsay R."/>
            <person name="Hauser H."/>
            <person name="James K."/>
            <person name="Quiles M."/>
            <person name="Madan Babu M."/>
            <person name="Saito T."/>
            <person name="Buchrieser C."/>
            <person name="Wardroper A."/>
            <person name="Felder M."/>
            <person name="Thangavelu M."/>
            <person name="Johnson D."/>
            <person name="Knights A."/>
            <person name="Loulseged H."/>
            <person name="Mungall K."/>
            <person name="Oliver K."/>
            <person name="Price C."/>
            <person name="Quail M.A."/>
            <person name="Urushihara H."/>
            <person name="Hernandez J."/>
            <person name="Rabbinowitsch E."/>
            <person name="Steffen D."/>
            <person name="Sanders M."/>
            <person name="Ma J."/>
            <person name="Kohara Y."/>
            <person name="Sharp S."/>
            <person name="Simmonds M."/>
            <person name="Spiegler S."/>
            <person name="Tivey A."/>
            <person name="Sugano S."/>
            <person name="White B."/>
            <person name="Walker D."/>
            <person name="Woodward J."/>
            <person name="Winckler T."/>
            <person name="Tanaka Y."/>
            <person name="Shaulsky G."/>
            <person name="Schleicher M."/>
            <person name="Weinstock G."/>
            <person name="Rosenthal A."/>
            <person name="Cox E.C."/>
            <person name="Chisholm R.L."/>
            <person name="Gibbs R."/>
            <person name="Loomis W.F."/>
            <person name="Platzer M."/>
            <person name="Kay R.R."/>
            <person name="Williams J."/>
            <person name="Dear P.H."/>
            <person name="Noegel A.A."/>
            <person name="Barrell B."/>
            <person name="Kuspa A."/>
        </authorList>
    </citation>
    <scope>NUCLEOTIDE SEQUENCE [LARGE SCALE GENOMIC DNA]</scope>
    <source>
        <strain evidence="6 7">AX4</strain>
    </source>
</reference>
<dbReference type="GeneID" id="8622940"/>
<dbReference type="eggNOG" id="ENOG502SC7H">
    <property type="taxonomic scope" value="Eukaryota"/>
</dbReference>
<evidence type="ECO:0000256" key="1">
    <source>
        <dbReference type="SAM" id="Phobius"/>
    </source>
</evidence>
<feature type="transmembrane region" description="Helical" evidence="1">
    <location>
        <begin position="997"/>
        <end position="1020"/>
    </location>
</feature>
<dbReference type="VEuPathDB" id="AmoebaDB:DDB_G0281203"/>
<dbReference type="InterPro" id="IPR054484">
    <property type="entry name" value="ComC_SSD"/>
</dbReference>
<feature type="domain" description="ComC supersandwich" evidence="2">
    <location>
        <begin position="767"/>
        <end position="970"/>
    </location>
</feature>
<evidence type="ECO:0008006" key="8">
    <source>
        <dbReference type="Google" id="ProtNLM"/>
    </source>
</evidence>
<name>Q54U93_DICDI</name>
<organism evidence="6 7">
    <name type="scientific">Dictyostelium discoideum</name>
    <name type="common">Social amoeba</name>
    <dbReference type="NCBI Taxonomy" id="44689"/>
    <lineage>
        <taxon>Eukaryota</taxon>
        <taxon>Amoebozoa</taxon>
        <taxon>Evosea</taxon>
        <taxon>Eumycetozoa</taxon>
        <taxon>Dictyostelia</taxon>
        <taxon>Dictyosteliales</taxon>
        <taxon>Dictyosteliaceae</taxon>
        <taxon>Dictyostelium</taxon>
    </lineage>
</organism>
<feature type="domain" description="DUF7034" evidence="3">
    <location>
        <begin position="454"/>
        <end position="579"/>
    </location>
</feature>
<accession>Q54U93</accession>
<evidence type="ECO:0000313" key="6">
    <source>
        <dbReference type="EMBL" id="EAL66898.1"/>
    </source>
</evidence>
<evidence type="ECO:0000259" key="3">
    <source>
        <dbReference type="Pfam" id="PF23033"/>
    </source>
</evidence>
<keyword evidence="1" id="KW-0812">Transmembrane</keyword>
<dbReference type="Pfam" id="PF22933">
    <property type="entry name" value="ComC_SSD"/>
    <property type="match status" value="1"/>
</dbReference>
<dbReference type="Pfam" id="PF23033">
    <property type="entry name" value="DUF7034"/>
    <property type="match status" value="1"/>
</dbReference>
<dbReference type="RefSeq" id="XP_640883.1">
    <property type="nucleotide sequence ID" value="XM_635791.1"/>
</dbReference>
<gene>
    <name evidence="6" type="ORF">DDB_G0281203</name>
</gene>
<dbReference type="InterPro" id="IPR055463">
    <property type="entry name" value="DUF7035"/>
</dbReference>
<evidence type="ECO:0000259" key="2">
    <source>
        <dbReference type="Pfam" id="PF22933"/>
    </source>
</evidence>
<dbReference type="InParanoid" id="Q54U93"/>
<evidence type="ECO:0000259" key="5">
    <source>
        <dbReference type="Pfam" id="PF25820"/>
    </source>
</evidence>